<evidence type="ECO:0000256" key="5">
    <source>
        <dbReference type="ARBA" id="ARBA00023242"/>
    </source>
</evidence>
<dbReference type="CDD" id="cd10017">
    <property type="entry name" value="B3_DNA"/>
    <property type="match status" value="2"/>
</dbReference>
<keyword evidence="2" id="KW-0805">Transcription regulation</keyword>
<evidence type="ECO:0000256" key="4">
    <source>
        <dbReference type="ARBA" id="ARBA00023163"/>
    </source>
</evidence>
<feature type="domain" description="TF-B3" evidence="7">
    <location>
        <begin position="16"/>
        <end position="109"/>
    </location>
</feature>
<evidence type="ECO:0000256" key="1">
    <source>
        <dbReference type="ARBA" id="ARBA00004123"/>
    </source>
</evidence>
<dbReference type="PANTHER" id="PTHR31920">
    <property type="entry name" value="B3 DOMAIN-CONTAINING"/>
    <property type="match status" value="1"/>
</dbReference>
<evidence type="ECO:0000313" key="8">
    <source>
        <dbReference type="EMBL" id="PIN08005.1"/>
    </source>
</evidence>
<feature type="domain" description="TF-B3" evidence="7">
    <location>
        <begin position="203"/>
        <end position="302"/>
    </location>
</feature>
<dbReference type="Pfam" id="PF02362">
    <property type="entry name" value="B3"/>
    <property type="match status" value="2"/>
</dbReference>
<dbReference type="SUPFAM" id="SSF101936">
    <property type="entry name" value="DNA-binding pseudobarrel domain"/>
    <property type="match status" value="2"/>
</dbReference>
<dbReference type="InterPro" id="IPR050655">
    <property type="entry name" value="Plant_B3_domain"/>
</dbReference>
<dbReference type="OrthoDB" id="906243at2759"/>
<dbReference type="PANTHER" id="PTHR31920:SF135">
    <property type="entry name" value="B3 DOMAIN-CONTAINING PROTEIN OS03G0621600-RELATED"/>
    <property type="match status" value="1"/>
</dbReference>
<dbReference type="STRING" id="429701.A0A2G9GS16"/>
<organism evidence="8 9">
    <name type="scientific">Handroanthus impetiginosus</name>
    <dbReference type="NCBI Taxonomy" id="429701"/>
    <lineage>
        <taxon>Eukaryota</taxon>
        <taxon>Viridiplantae</taxon>
        <taxon>Streptophyta</taxon>
        <taxon>Embryophyta</taxon>
        <taxon>Tracheophyta</taxon>
        <taxon>Spermatophyta</taxon>
        <taxon>Magnoliopsida</taxon>
        <taxon>eudicotyledons</taxon>
        <taxon>Gunneridae</taxon>
        <taxon>Pentapetalae</taxon>
        <taxon>asterids</taxon>
        <taxon>lamiids</taxon>
        <taxon>Lamiales</taxon>
        <taxon>Bignoniaceae</taxon>
        <taxon>Crescentiina</taxon>
        <taxon>Tabebuia alliance</taxon>
        <taxon>Handroanthus</taxon>
    </lineage>
</organism>
<comment type="caution">
    <text evidence="8">The sequence shown here is derived from an EMBL/GenBank/DDBJ whole genome shotgun (WGS) entry which is preliminary data.</text>
</comment>
<feature type="region of interest" description="Disordered" evidence="6">
    <location>
        <begin position="127"/>
        <end position="169"/>
    </location>
</feature>
<keyword evidence="3" id="KW-0238">DNA-binding</keyword>
<dbReference type="Proteomes" id="UP000231279">
    <property type="component" value="Unassembled WGS sequence"/>
</dbReference>
<proteinExistence type="predicted"/>
<dbReference type="GO" id="GO:0005634">
    <property type="term" value="C:nucleus"/>
    <property type="evidence" value="ECO:0007669"/>
    <property type="project" value="UniProtKB-SubCell"/>
</dbReference>
<evidence type="ECO:0000256" key="6">
    <source>
        <dbReference type="SAM" id="MobiDB-lite"/>
    </source>
</evidence>
<dbReference type="InterPro" id="IPR015300">
    <property type="entry name" value="DNA-bd_pseudobarrel_sf"/>
</dbReference>
<evidence type="ECO:0000256" key="3">
    <source>
        <dbReference type="ARBA" id="ARBA00023125"/>
    </source>
</evidence>
<keyword evidence="4" id="KW-0804">Transcription</keyword>
<feature type="compositionally biased region" description="Acidic residues" evidence="6">
    <location>
        <begin position="132"/>
        <end position="160"/>
    </location>
</feature>
<dbReference type="Gene3D" id="2.40.330.10">
    <property type="entry name" value="DNA-binding pseudobarrel domain"/>
    <property type="match status" value="2"/>
</dbReference>
<gene>
    <name evidence="8" type="ORF">CDL12_19423</name>
</gene>
<protein>
    <recommendedName>
        <fullName evidence="7">TF-B3 domain-containing protein</fullName>
    </recommendedName>
</protein>
<dbReference type="InterPro" id="IPR003340">
    <property type="entry name" value="B3_DNA-bd"/>
</dbReference>
<name>A0A2G9GS16_9LAMI</name>
<sequence>MLGYVASSRVTTGCSSMAIISGHVRVSHKVKKIPRAFGSQMQEVLANSVILRDRCENMWQMEVARAGDDWYFDEGWAKFYEENSLEPGNFLVFEYRDRNLFDFKLLGSDGCEKKGVGVLKFSFNEEHNGDGYDNDNDSDDDDDKDDDDESKEEQDEEEEQINTSNTFGSGIIPSKRRYRKRNICCDCYGADIFESGLVPRPKHPYFVTRSRTSRKNELHIPKKVIVDYHLEIPKNLFLIDEKGRKWKTKIKEWRDGRLWCTRGWKSLCNINNIDKDDVCICEFVQEEDSEDVQIVVHVLDIAGKQGLG</sequence>
<dbReference type="PROSITE" id="PS50863">
    <property type="entry name" value="B3"/>
    <property type="match status" value="2"/>
</dbReference>
<dbReference type="GO" id="GO:0003677">
    <property type="term" value="F:DNA binding"/>
    <property type="evidence" value="ECO:0007669"/>
    <property type="project" value="UniProtKB-KW"/>
</dbReference>
<keyword evidence="5" id="KW-0539">Nucleus</keyword>
<evidence type="ECO:0000256" key="2">
    <source>
        <dbReference type="ARBA" id="ARBA00023015"/>
    </source>
</evidence>
<comment type="subcellular location">
    <subcellularLocation>
        <location evidence="1">Nucleus</location>
    </subcellularLocation>
</comment>
<dbReference type="EMBL" id="NKXS01003932">
    <property type="protein sequence ID" value="PIN08005.1"/>
    <property type="molecule type" value="Genomic_DNA"/>
</dbReference>
<evidence type="ECO:0000259" key="7">
    <source>
        <dbReference type="PROSITE" id="PS50863"/>
    </source>
</evidence>
<reference evidence="9" key="1">
    <citation type="journal article" date="2018" name="Gigascience">
        <title>Genome assembly of the Pink Ipe (Handroanthus impetiginosus, Bignoniaceae), a highly valued, ecologically keystone Neotropical timber forest tree.</title>
        <authorList>
            <person name="Silva-Junior O.B."/>
            <person name="Grattapaglia D."/>
            <person name="Novaes E."/>
            <person name="Collevatti R.G."/>
        </authorList>
    </citation>
    <scope>NUCLEOTIDE SEQUENCE [LARGE SCALE GENOMIC DNA]</scope>
    <source>
        <strain evidence="9">cv. UFG-1</strain>
    </source>
</reference>
<accession>A0A2G9GS16</accession>
<dbReference type="SMART" id="SM01019">
    <property type="entry name" value="B3"/>
    <property type="match status" value="2"/>
</dbReference>
<keyword evidence="9" id="KW-1185">Reference proteome</keyword>
<dbReference type="AlphaFoldDB" id="A0A2G9GS16"/>
<evidence type="ECO:0000313" key="9">
    <source>
        <dbReference type="Proteomes" id="UP000231279"/>
    </source>
</evidence>